<evidence type="ECO:0000313" key="2">
    <source>
        <dbReference type="WBParaSite" id="Hba_07972"/>
    </source>
</evidence>
<proteinExistence type="predicted"/>
<accession>A0A1I7WS17</accession>
<protein>
    <submittedName>
        <fullName evidence="2">Bulb-type lectin domain-containing protein</fullName>
    </submittedName>
</protein>
<reference evidence="2" key="1">
    <citation type="submission" date="2016-11" db="UniProtKB">
        <authorList>
            <consortium name="WormBaseParasite"/>
        </authorList>
    </citation>
    <scope>IDENTIFICATION</scope>
</reference>
<dbReference type="AlphaFoldDB" id="A0A1I7WS17"/>
<organism evidence="1 2">
    <name type="scientific">Heterorhabditis bacteriophora</name>
    <name type="common">Entomopathogenic nematode worm</name>
    <dbReference type="NCBI Taxonomy" id="37862"/>
    <lineage>
        <taxon>Eukaryota</taxon>
        <taxon>Metazoa</taxon>
        <taxon>Ecdysozoa</taxon>
        <taxon>Nematoda</taxon>
        <taxon>Chromadorea</taxon>
        <taxon>Rhabditida</taxon>
        <taxon>Rhabditina</taxon>
        <taxon>Rhabditomorpha</taxon>
        <taxon>Strongyloidea</taxon>
        <taxon>Heterorhabditidae</taxon>
        <taxon>Heterorhabditis</taxon>
    </lineage>
</organism>
<keyword evidence="1" id="KW-1185">Reference proteome</keyword>
<dbReference type="Proteomes" id="UP000095283">
    <property type="component" value="Unplaced"/>
</dbReference>
<name>A0A1I7WS17_HETBA</name>
<evidence type="ECO:0000313" key="1">
    <source>
        <dbReference type="Proteomes" id="UP000095283"/>
    </source>
</evidence>
<dbReference type="WBParaSite" id="Hba_07972">
    <property type="protein sequence ID" value="Hba_07972"/>
    <property type="gene ID" value="Hba_07972"/>
</dbReference>
<sequence>MSVSLLRMVSHHITTDLSSLLLDMILWVLCAYLPLSFGELDSVQKHDGLLIEKEGSLKVNSKNLRNKDLIRLHDDSGLLISNLK</sequence>